<dbReference type="InterPro" id="IPR002925">
    <property type="entry name" value="Dienelactn_hydro"/>
</dbReference>
<keyword evidence="3" id="KW-1185">Reference proteome</keyword>
<organism evidence="2 3">
    <name type="scientific">Marinomonas polaris DSM 16579</name>
    <dbReference type="NCBI Taxonomy" id="1122206"/>
    <lineage>
        <taxon>Bacteria</taxon>
        <taxon>Pseudomonadati</taxon>
        <taxon>Pseudomonadota</taxon>
        <taxon>Gammaproteobacteria</taxon>
        <taxon>Oceanospirillales</taxon>
        <taxon>Oceanospirillaceae</taxon>
        <taxon>Marinomonas</taxon>
    </lineage>
</organism>
<evidence type="ECO:0000313" key="2">
    <source>
        <dbReference type="EMBL" id="SHF57736.1"/>
    </source>
</evidence>
<dbReference type="STRING" id="1122206.SAMN02745753_02236"/>
<proteinExistence type="predicted"/>
<protein>
    <submittedName>
        <fullName evidence="2">Carboxymethylenebutenolidase</fullName>
    </submittedName>
</protein>
<dbReference type="InterPro" id="IPR029058">
    <property type="entry name" value="AB_hydrolase_fold"/>
</dbReference>
<dbReference type="EMBL" id="FQVF01000009">
    <property type="protein sequence ID" value="SHF57736.1"/>
    <property type="molecule type" value="Genomic_DNA"/>
</dbReference>
<gene>
    <name evidence="2" type="ORF">SAMN02745753_02236</name>
</gene>
<dbReference type="GO" id="GO:0016787">
    <property type="term" value="F:hydrolase activity"/>
    <property type="evidence" value="ECO:0007669"/>
    <property type="project" value="InterPro"/>
</dbReference>
<sequence length="247" mass="27894">MIIQRHDQDINTPTGTMRCTVYRPQAEGRFPCIFFYSEIFQQTAPIARSAAIMAGHGFVVIVPEVFHELNSIGTVLGYDDEGKDKGNADKFTKTLEAHDSDTVAMLEYFEQQDYCTGQFGSMGVCLGGHLAYRAALNPRIQASFCLYATDIHSNTIPCDEGNDSFTRTKEIQGELTMVWGKQDPHVSTEGRQKIYQQLIDTDRLFTWHEFNGQHAFMRDGGDRYDPALALECYNKAVALFQRTLHKA</sequence>
<name>A0A1M5CSU0_9GAMM</name>
<dbReference type="Pfam" id="PF01738">
    <property type="entry name" value="DLH"/>
    <property type="match status" value="1"/>
</dbReference>
<dbReference type="SUPFAM" id="SSF53474">
    <property type="entry name" value="alpha/beta-Hydrolases"/>
    <property type="match status" value="1"/>
</dbReference>
<dbReference type="OrthoDB" id="9787933at2"/>
<dbReference type="Proteomes" id="UP000184517">
    <property type="component" value="Unassembled WGS sequence"/>
</dbReference>
<accession>A0A1M5CSU0</accession>
<evidence type="ECO:0000313" key="3">
    <source>
        <dbReference type="Proteomes" id="UP000184517"/>
    </source>
</evidence>
<dbReference type="Gene3D" id="3.40.50.1820">
    <property type="entry name" value="alpha/beta hydrolase"/>
    <property type="match status" value="1"/>
</dbReference>
<dbReference type="AlphaFoldDB" id="A0A1M5CSU0"/>
<reference evidence="3" key="1">
    <citation type="submission" date="2016-11" db="EMBL/GenBank/DDBJ databases">
        <authorList>
            <person name="Varghese N."/>
            <person name="Submissions S."/>
        </authorList>
    </citation>
    <scope>NUCLEOTIDE SEQUENCE [LARGE SCALE GENOMIC DNA]</scope>
    <source>
        <strain evidence="3">DSM 16579</strain>
    </source>
</reference>
<feature type="domain" description="Dienelactone hydrolase" evidence="1">
    <location>
        <begin position="18"/>
        <end position="243"/>
    </location>
</feature>
<dbReference type="RefSeq" id="WP_072839779.1">
    <property type="nucleotide sequence ID" value="NZ_FQVF01000009.1"/>
</dbReference>
<dbReference type="PANTHER" id="PTHR47562:SF2">
    <property type="entry name" value="CARBOXYMETHYLENEBUTENOLIDASE-RELATED"/>
    <property type="match status" value="1"/>
</dbReference>
<dbReference type="PANTHER" id="PTHR47562">
    <property type="match status" value="1"/>
</dbReference>
<evidence type="ECO:0000259" key="1">
    <source>
        <dbReference type="Pfam" id="PF01738"/>
    </source>
</evidence>